<dbReference type="EMBL" id="FSRC01000001">
    <property type="protein sequence ID" value="SIN77002.1"/>
    <property type="molecule type" value="Genomic_DNA"/>
</dbReference>
<organism evidence="1 2">
    <name type="scientific">Algoriphagus halophilus</name>
    <dbReference type="NCBI Taxonomy" id="226505"/>
    <lineage>
        <taxon>Bacteria</taxon>
        <taxon>Pseudomonadati</taxon>
        <taxon>Bacteroidota</taxon>
        <taxon>Cytophagia</taxon>
        <taxon>Cytophagales</taxon>
        <taxon>Cyclobacteriaceae</taxon>
        <taxon>Algoriphagus</taxon>
    </lineage>
</organism>
<evidence type="ECO:0008006" key="3">
    <source>
        <dbReference type="Google" id="ProtNLM"/>
    </source>
</evidence>
<reference evidence="2" key="1">
    <citation type="submission" date="2016-11" db="EMBL/GenBank/DDBJ databases">
        <authorList>
            <person name="Varghese N."/>
            <person name="Submissions S."/>
        </authorList>
    </citation>
    <scope>NUCLEOTIDE SEQUENCE [LARGE SCALE GENOMIC DNA]</scope>
    <source>
        <strain evidence="2">DSM 15292</strain>
    </source>
</reference>
<proteinExistence type="predicted"/>
<dbReference type="OrthoDB" id="662061at2"/>
<dbReference type="AlphaFoldDB" id="A0A1N6E1Z1"/>
<accession>A0A1N6E1Z1</accession>
<dbReference type="InterPro" id="IPR019534">
    <property type="entry name" value="DUF2452"/>
</dbReference>
<dbReference type="STRING" id="226505.SAMN05444394_1629"/>
<keyword evidence="2" id="KW-1185">Reference proteome</keyword>
<sequence length="156" mass="17846">MTKKKIDITKLDLSEMKEKTAENPGSLPYPHHAGSAVVRPEDQGKVNGRAIAAMQSQTDMQMSQIYRQMQLLADQAKAIQARVAYSERIYNAQTSFEPLINHHYYLYQKEDGNDFLSMIAPDEWGRKKSFAQFLAEVKLLADHTWEIVKENNQDNG</sequence>
<dbReference type="Proteomes" id="UP000185221">
    <property type="component" value="Unassembled WGS sequence"/>
</dbReference>
<evidence type="ECO:0000313" key="2">
    <source>
        <dbReference type="Proteomes" id="UP000185221"/>
    </source>
</evidence>
<gene>
    <name evidence="1" type="ORF">SAMN05444394_1629</name>
</gene>
<name>A0A1N6E1Z1_9BACT</name>
<dbReference type="Pfam" id="PF10504">
    <property type="entry name" value="DUF2452"/>
    <property type="match status" value="1"/>
</dbReference>
<dbReference type="RefSeq" id="WP_074224336.1">
    <property type="nucleotide sequence ID" value="NZ_FSRC01000001.1"/>
</dbReference>
<protein>
    <recommendedName>
        <fullName evidence="3">DUF2452 domain-containing protein</fullName>
    </recommendedName>
</protein>
<evidence type="ECO:0000313" key="1">
    <source>
        <dbReference type="EMBL" id="SIN77002.1"/>
    </source>
</evidence>